<dbReference type="AlphaFoldDB" id="A0AB34KXV6"/>
<gene>
    <name evidence="1" type="ORF">WHR41_02696</name>
</gene>
<evidence type="ECO:0000313" key="1">
    <source>
        <dbReference type="EMBL" id="KAL1588622.1"/>
    </source>
</evidence>
<reference evidence="1 2" key="1">
    <citation type="journal article" date="2020" name="Microbiol. Resour. Announc.">
        <title>Draft Genome Sequence of a Cladosporium Species Isolated from the Mesophotic Ascidian Didemnum maculosum.</title>
        <authorList>
            <person name="Gioti A."/>
            <person name="Siaperas R."/>
            <person name="Nikolaivits E."/>
            <person name="Le Goff G."/>
            <person name="Ouazzani J."/>
            <person name="Kotoulas G."/>
            <person name="Topakas E."/>
        </authorList>
    </citation>
    <scope>NUCLEOTIDE SEQUENCE [LARGE SCALE GENOMIC DNA]</scope>
    <source>
        <strain evidence="1 2">TM138-S3</strain>
    </source>
</reference>
<comment type="caution">
    <text evidence="1">The sequence shown here is derived from an EMBL/GenBank/DDBJ whole genome shotgun (WGS) entry which is preliminary data.</text>
</comment>
<dbReference type="EMBL" id="JAAQHG020000006">
    <property type="protein sequence ID" value="KAL1588622.1"/>
    <property type="molecule type" value="Genomic_DNA"/>
</dbReference>
<organism evidence="1 2">
    <name type="scientific">Cladosporium halotolerans</name>
    <dbReference type="NCBI Taxonomy" id="1052096"/>
    <lineage>
        <taxon>Eukaryota</taxon>
        <taxon>Fungi</taxon>
        <taxon>Dikarya</taxon>
        <taxon>Ascomycota</taxon>
        <taxon>Pezizomycotina</taxon>
        <taxon>Dothideomycetes</taxon>
        <taxon>Dothideomycetidae</taxon>
        <taxon>Cladosporiales</taxon>
        <taxon>Cladosporiaceae</taxon>
        <taxon>Cladosporium</taxon>
    </lineage>
</organism>
<keyword evidence="2" id="KW-1185">Reference proteome</keyword>
<name>A0AB34KXV6_9PEZI</name>
<protein>
    <submittedName>
        <fullName evidence="1">Uncharacterized protein</fullName>
    </submittedName>
</protein>
<dbReference type="GeneID" id="96004140"/>
<proteinExistence type="predicted"/>
<evidence type="ECO:0000313" key="2">
    <source>
        <dbReference type="Proteomes" id="UP000803884"/>
    </source>
</evidence>
<dbReference type="Proteomes" id="UP000803884">
    <property type="component" value="Unassembled WGS sequence"/>
</dbReference>
<dbReference type="RefSeq" id="XP_069231727.1">
    <property type="nucleotide sequence ID" value="XM_069371302.1"/>
</dbReference>
<sequence>MSTNPTLQAFLAEYDTRLSLSGSSKILCLDDTTTATVTAWCKDAFAHNDQPSITTHKTDTSSTRAWSQPESTFTHIFATLSSDLKTSVKGLKCVHYSLLWKGVAVILPPESGEVAGEKVNFAKLVELGGFEPGKVRAIEVGGGEICFAMKWDLLTA</sequence>
<accession>A0AB34KXV6</accession>